<sequence length="324" mass="35356">MHQFKCKIGMLRYVCVVFGIVFLASCGQKRDGNVALGSLIRERVALTATANEIVTALPFKKGDRVKKGDLLVQLYNLRQKAIVDKTLADVAEQEANLIKLQNGARKEDIAAAQATLNDAEASLVFAEKTLARTKDLLASNLTSKAQYDQDVANQKTSEASRNNAREALLKLTNGTRPEDLDSAEASVNAAKAAYEAEKITYDQLSVVATRDGILNNLPWNLGERVSENSPVAVILSGDTPYVRAYIPEPYRAKLKVGSQVTVKVDGVENSFQGTISWISMDSAYTPYYALNEKERSRLVYLADVDLPDSANDLPSGLPAQVVMP</sequence>
<dbReference type="PANTHER" id="PTHR32347:SF29">
    <property type="entry name" value="UPF0194 MEMBRANE PROTEIN YBHG"/>
    <property type="match status" value="1"/>
</dbReference>
<organism evidence="5 6">
    <name type="scientific">Shewanella surugensis</name>
    <dbReference type="NCBI Taxonomy" id="212020"/>
    <lineage>
        <taxon>Bacteria</taxon>
        <taxon>Pseudomonadati</taxon>
        <taxon>Pseudomonadota</taxon>
        <taxon>Gammaproteobacteria</taxon>
        <taxon>Alteromonadales</taxon>
        <taxon>Shewanellaceae</taxon>
        <taxon>Shewanella</taxon>
    </lineage>
</organism>
<dbReference type="Pfam" id="PF25881">
    <property type="entry name" value="HH_YBHG"/>
    <property type="match status" value="1"/>
</dbReference>
<accession>A0ABT0LB48</accession>
<dbReference type="SUPFAM" id="SSF111369">
    <property type="entry name" value="HlyD-like secretion proteins"/>
    <property type="match status" value="3"/>
</dbReference>
<dbReference type="RefSeq" id="WP_248940143.1">
    <property type="nucleotide sequence ID" value="NZ_JAKIKS010000033.1"/>
</dbReference>
<dbReference type="Gene3D" id="2.40.30.170">
    <property type="match status" value="1"/>
</dbReference>
<dbReference type="Proteomes" id="UP001203423">
    <property type="component" value="Unassembled WGS sequence"/>
</dbReference>
<gene>
    <name evidence="5" type="ORF">L2764_10360</name>
</gene>
<protein>
    <submittedName>
        <fullName evidence="5">HlyD family efflux transporter periplasmic adaptor subunit</fullName>
    </submittedName>
</protein>
<proteinExistence type="predicted"/>
<evidence type="ECO:0000256" key="1">
    <source>
        <dbReference type="ARBA" id="ARBA00004196"/>
    </source>
</evidence>
<feature type="domain" description="YbhG-like alpha-helical hairpin" evidence="4">
    <location>
        <begin position="88"/>
        <end position="194"/>
    </location>
</feature>
<feature type="coiled-coil region" evidence="3">
    <location>
        <begin position="109"/>
        <end position="136"/>
    </location>
</feature>
<comment type="caution">
    <text evidence="5">The sequence shown here is derived from an EMBL/GenBank/DDBJ whole genome shotgun (WGS) entry which is preliminary data.</text>
</comment>
<dbReference type="EMBL" id="JAKIKS010000033">
    <property type="protein sequence ID" value="MCL1124865.1"/>
    <property type="molecule type" value="Genomic_DNA"/>
</dbReference>
<evidence type="ECO:0000313" key="6">
    <source>
        <dbReference type="Proteomes" id="UP001203423"/>
    </source>
</evidence>
<dbReference type="PROSITE" id="PS51257">
    <property type="entry name" value="PROKAR_LIPOPROTEIN"/>
    <property type="match status" value="1"/>
</dbReference>
<dbReference type="PANTHER" id="PTHR32347">
    <property type="entry name" value="EFFLUX SYSTEM COMPONENT YKNX-RELATED"/>
    <property type="match status" value="1"/>
</dbReference>
<evidence type="ECO:0000313" key="5">
    <source>
        <dbReference type="EMBL" id="MCL1124865.1"/>
    </source>
</evidence>
<keyword evidence="2 3" id="KW-0175">Coiled coil</keyword>
<dbReference type="InterPro" id="IPR059052">
    <property type="entry name" value="HH_YbhG-like"/>
</dbReference>
<keyword evidence="6" id="KW-1185">Reference proteome</keyword>
<name>A0ABT0LB48_9GAMM</name>
<reference evidence="5 6" key="1">
    <citation type="submission" date="2022-01" db="EMBL/GenBank/DDBJ databases">
        <title>Whole genome-based taxonomy of the Shewanellaceae.</title>
        <authorList>
            <person name="Martin-Rodriguez A.J."/>
        </authorList>
    </citation>
    <scope>NUCLEOTIDE SEQUENCE [LARGE SCALE GENOMIC DNA]</scope>
    <source>
        <strain evidence="5 6">DSM 17177</strain>
    </source>
</reference>
<dbReference type="Gene3D" id="1.10.287.470">
    <property type="entry name" value="Helix hairpin bin"/>
    <property type="match status" value="2"/>
</dbReference>
<dbReference type="InterPro" id="IPR050465">
    <property type="entry name" value="UPF0194_transport"/>
</dbReference>
<dbReference type="Gene3D" id="2.40.50.100">
    <property type="match status" value="1"/>
</dbReference>
<evidence type="ECO:0000256" key="3">
    <source>
        <dbReference type="SAM" id="Coils"/>
    </source>
</evidence>
<evidence type="ECO:0000259" key="4">
    <source>
        <dbReference type="Pfam" id="PF25881"/>
    </source>
</evidence>
<comment type="subcellular location">
    <subcellularLocation>
        <location evidence="1">Cell envelope</location>
    </subcellularLocation>
</comment>
<evidence type="ECO:0000256" key="2">
    <source>
        <dbReference type="ARBA" id="ARBA00023054"/>
    </source>
</evidence>